<dbReference type="Proteomes" id="UP001177670">
    <property type="component" value="Unassembled WGS sequence"/>
</dbReference>
<comment type="caution">
    <text evidence="1">The sequence shown here is derived from an EMBL/GenBank/DDBJ whole genome shotgun (WGS) entry which is preliminary data.</text>
</comment>
<evidence type="ECO:0000313" key="1">
    <source>
        <dbReference type="EMBL" id="KAK1120232.1"/>
    </source>
</evidence>
<keyword evidence="2" id="KW-1185">Reference proteome</keyword>
<evidence type="ECO:0000313" key="2">
    <source>
        <dbReference type="Proteomes" id="UP001177670"/>
    </source>
</evidence>
<dbReference type="PANTHER" id="PTHR43372">
    <property type="entry name" value="FATTY-ACID AMIDE HYDROLASE"/>
    <property type="match status" value="1"/>
</dbReference>
<sequence>MGLLFGNYQIYSQSNNGLTPLKGIGLRKEDYPNSMAEAGPICKKAEDLISILKIIIGEKASLLNLDAEVDIRCLNIFYQESSGDIRTSSVNWEMRTALLKAVQHFKEITGSATKSVPELNRQTLDMNLGPYIFSSGSMLPSRDIYKVVGLSKIEIPDSEYSYRLWRFWITQENFDIKLSITNGKV</sequence>
<dbReference type="InterPro" id="IPR052739">
    <property type="entry name" value="FAAH2"/>
</dbReference>
<gene>
    <name evidence="1" type="ORF">K0M31_012599</name>
</gene>
<name>A0AA40FJG3_9HYME</name>
<accession>A0AA40FJG3</accession>
<protein>
    <submittedName>
        <fullName evidence="1">Uncharacterized protein</fullName>
    </submittedName>
</protein>
<dbReference type="AlphaFoldDB" id="A0AA40FJG3"/>
<dbReference type="GO" id="GO:0012505">
    <property type="term" value="C:endomembrane system"/>
    <property type="evidence" value="ECO:0007669"/>
    <property type="project" value="TreeGrafter"/>
</dbReference>
<dbReference type="PANTHER" id="PTHR43372:SF1">
    <property type="entry name" value="LD38433P"/>
    <property type="match status" value="1"/>
</dbReference>
<dbReference type="EMBL" id="JAHYIQ010000032">
    <property type="protein sequence ID" value="KAK1120232.1"/>
    <property type="molecule type" value="Genomic_DNA"/>
</dbReference>
<organism evidence="1 2">
    <name type="scientific">Melipona bicolor</name>
    <dbReference type="NCBI Taxonomy" id="60889"/>
    <lineage>
        <taxon>Eukaryota</taxon>
        <taxon>Metazoa</taxon>
        <taxon>Ecdysozoa</taxon>
        <taxon>Arthropoda</taxon>
        <taxon>Hexapoda</taxon>
        <taxon>Insecta</taxon>
        <taxon>Pterygota</taxon>
        <taxon>Neoptera</taxon>
        <taxon>Endopterygota</taxon>
        <taxon>Hymenoptera</taxon>
        <taxon>Apocrita</taxon>
        <taxon>Aculeata</taxon>
        <taxon>Apoidea</taxon>
        <taxon>Anthophila</taxon>
        <taxon>Apidae</taxon>
        <taxon>Melipona</taxon>
    </lineage>
</organism>
<reference evidence="1" key="1">
    <citation type="submission" date="2021-10" db="EMBL/GenBank/DDBJ databases">
        <title>Melipona bicolor Genome sequencing and assembly.</title>
        <authorList>
            <person name="Araujo N.S."/>
            <person name="Arias M.C."/>
        </authorList>
    </citation>
    <scope>NUCLEOTIDE SEQUENCE</scope>
    <source>
        <strain evidence="1">USP_2M_L1-L4_2017</strain>
        <tissue evidence="1">Whole body</tissue>
    </source>
</reference>
<proteinExistence type="predicted"/>